<dbReference type="PANTHER" id="PTHR14187:SF82">
    <property type="entry name" value="FAMILY CHAPERONE, PUTATIVE (AFU_ORTHOLOGUE AFUA_7G08575)-RELATED"/>
    <property type="match status" value="1"/>
</dbReference>
<evidence type="ECO:0000313" key="4">
    <source>
        <dbReference type="Proteomes" id="UP001303115"/>
    </source>
</evidence>
<keyword evidence="4" id="KW-1185">Reference proteome</keyword>
<dbReference type="PANTHER" id="PTHR14187">
    <property type="entry name" value="ALPHA KINASE/ELONGATION FACTOR 2 KINASE"/>
    <property type="match status" value="1"/>
</dbReference>
<dbReference type="CDD" id="cd10170">
    <property type="entry name" value="ASKHA_NBD_HSP70"/>
    <property type="match status" value="1"/>
</dbReference>
<name>A0AAN6PBE4_9PEZI</name>
<protein>
    <submittedName>
        <fullName evidence="3">Chaperone protein DnaK</fullName>
    </submittedName>
</protein>
<sequence length="577" mass="64540">MDFDKLNIKDRKIIVGIDFGTTYSGVAWAETQRPDRRVAITVWPISKTTREGESSDKVPTKLRYNGNDPEWGFSIPMNAPAEEVIEWFKLDLDPSLQSMETAVTSAATRGGRNVDKLVTDYMSALGDHLMYTLREKLGEGVVKSTSLEFVVTVPAIWSDLAKDKTRQACQQAIDRLSATKSPIHLVSEPEAAAIYALHGLDPHGLQVNDSFVICDAGGGTVDLISYTITNLKPILEVQEATPGTGALCGSTFLNMRFAKFLKAKLGKADGFDDEVLADAMERFEKTVKRQFTLNARDDETYTIPVGGLANNKELGISRGRYALKASDLRVIFEPVVQEVIKLVKDQISSSQVPIKAVLLVGGFGASNYLKERLRGAVDQSVQIMQPPNAWLAVVHGAVMKGLAQSTPEQLTLVRVQNRRARKHYGTEWRVRYDDKAHAHLRNKKHWCGLDGCWKVYTMEWFIRKGDTVSENEPFFTSFVWTGPVSQGRIKKIKMDIYADRTARDAPLARDENVAMLCHVEADVGHIPENLLQRRKGNDGNWYYELNCKIEAVYLSASTQYTLVYNGQRYNSVTAEYV</sequence>
<evidence type="ECO:0000256" key="2">
    <source>
        <dbReference type="ARBA" id="ARBA00022840"/>
    </source>
</evidence>
<dbReference type="GO" id="GO:0140662">
    <property type="term" value="F:ATP-dependent protein folding chaperone"/>
    <property type="evidence" value="ECO:0007669"/>
    <property type="project" value="InterPro"/>
</dbReference>
<dbReference type="Gene3D" id="3.30.420.40">
    <property type="match status" value="2"/>
</dbReference>
<reference evidence="4" key="1">
    <citation type="journal article" date="2023" name="Mol. Phylogenet. Evol.">
        <title>Genome-scale phylogeny and comparative genomics of the fungal order Sordariales.</title>
        <authorList>
            <person name="Hensen N."/>
            <person name="Bonometti L."/>
            <person name="Westerberg I."/>
            <person name="Brannstrom I.O."/>
            <person name="Guillou S."/>
            <person name="Cros-Aarteil S."/>
            <person name="Calhoun S."/>
            <person name="Haridas S."/>
            <person name="Kuo A."/>
            <person name="Mondo S."/>
            <person name="Pangilinan J."/>
            <person name="Riley R."/>
            <person name="LaButti K."/>
            <person name="Andreopoulos B."/>
            <person name="Lipzen A."/>
            <person name="Chen C."/>
            <person name="Yan M."/>
            <person name="Daum C."/>
            <person name="Ng V."/>
            <person name="Clum A."/>
            <person name="Steindorff A."/>
            <person name="Ohm R.A."/>
            <person name="Martin F."/>
            <person name="Silar P."/>
            <person name="Natvig D.O."/>
            <person name="Lalanne C."/>
            <person name="Gautier V."/>
            <person name="Ament-Velasquez S.L."/>
            <person name="Kruys A."/>
            <person name="Hutchinson M.I."/>
            <person name="Powell A.J."/>
            <person name="Barry K."/>
            <person name="Miller A.N."/>
            <person name="Grigoriev I.V."/>
            <person name="Debuchy R."/>
            <person name="Gladieux P."/>
            <person name="Hiltunen Thoren M."/>
            <person name="Johannesson H."/>
        </authorList>
    </citation>
    <scope>NUCLEOTIDE SEQUENCE [LARGE SCALE GENOMIC DNA]</scope>
    <source>
        <strain evidence="4">CBS 284.82</strain>
    </source>
</reference>
<dbReference type="PRINTS" id="PR00301">
    <property type="entry name" value="HEATSHOCK70"/>
</dbReference>
<accession>A0AAN6PBE4</accession>
<dbReference type="Proteomes" id="UP001303115">
    <property type="component" value="Unassembled WGS sequence"/>
</dbReference>
<proteinExistence type="predicted"/>
<evidence type="ECO:0000256" key="1">
    <source>
        <dbReference type="ARBA" id="ARBA00022741"/>
    </source>
</evidence>
<organism evidence="3 4">
    <name type="scientific">Parachaetomium inaequale</name>
    <dbReference type="NCBI Taxonomy" id="2588326"/>
    <lineage>
        <taxon>Eukaryota</taxon>
        <taxon>Fungi</taxon>
        <taxon>Dikarya</taxon>
        <taxon>Ascomycota</taxon>
        <taxon>Pezizomycotina</taxon>
        <taxon>Sordariomycetes</taxon>
        <taxon>Sordariomycetidae</taxon>
        <taxon>Sordariales</taxon>
        <taxon>Chaetomiaceae</taxon>
        <taxon>Parachaetomium</taxon>
    </lineage>
</organism>
<dbReference type="SUPFAM" id="SSF53067">
    <property type="entry name" value="Actin-like ATPase domain"/>
    <property type="match status" value="2"/>
</dbReference>
<dbReference type="Gene3D" id="3.90.640.10">
    <property type="entry name" value="Actin, Chain A, domain 4"/>
    <property type="match status" value="1"/>
</dbReference>
<comment type="caution">
    <text evidence="3">The sequence shown here is derived from an EMBL/GenBank/DDBJ whole genome shotgun (WGS) entry which is preliminary data.</text>
</comment>
<dbReference type="InterPro" id="IPR043129">
    <property type="entry name" value="ATPase_NBD"/>
</dbReference>
<dbReference type="AlphaFoldDB" id="A0AAN6PBE4"/>
<keyword evidence="2" id="KW-0067">ATP-binding</keyword>
<dbReference type="GO" id="GO:0005524">
    <property type="term" value="F:ATP binding"/>
    <property type="evidence" value="ECO:0007669"/>
    <property type="project" value="UniProtKB-KW"/>
</dbReference>
<dbReference type="InterPro" id="IPR013126">
    <property type="entry name" value="Hsp_70_fam"/>
</dbReference>
<dbReference type="Pfam" id="PF00012">
    <property type="entry name" value="HSP70"/>
    <property type="match status" value="1"/>
</dbReference>
<dbReference type="EMBL" id="MU854514">
    <property type="protein sequence ID" value="KAK4033713.1"/>
    <property type="molecule type" value="Genomic_DNA"/>
</dbReference>
<keyword evidence="1" id="KW-0547">Nucleotide-binding</keyword>
<evidence type="ECO:0000313" key="3">
    <source>
        <dbReference type="EMBL" id="KAK4033713.1"/>
    </source>
</evidence>
<gene>
    <name evidence="3" type="ORF">C8A01DRAFT_19386</name>
</gene>